<name>A0A6C0K678_9ZZZZ</name>
<reference evidence="2" key="1">
    <citation type="journal article" date="2020" name="Nature">
        <title>Giant virus diversity and host interactions through global metagenomics.</title>
        <authorList>
            <person name="Schulz F."/>
            <person name="Roux S."/>
            <person name="Paez-Espino D."/>
            <person name="Jungbluth S."/>
            <person name="Walsh D.A."/>
            <person name="Denef V.J."/>
            <person name="McMahon K.D."/>
            <person name="Konstantinidis K.T."/>
            <person name="Eloe-Fadrosh E.A."/>
            <person name="Kyrpides N.C."/>
            <person name="Woyke T."/>
        </authorList>
    </citation>
    <scope>NUCLEOTIDE SEQUENCE</scope>
    <source>
        <strain evidence="2">GVMAG-S-1101171-110</strain>
    </source>
</reference>
<feature type="transmembrane region" description="Helical" evidence="1">
    <location>
        <begin position="7"/>
        <end position="23"/>
    </location>
</feature>
<feature type="transmembrane region" description="Helical" evidence="1">
    <location>
        <begin position="43"/>
        <end position="60"/>
    </location>
</feature>
<keyword evidence="1" id="KW-1133">Transmembrane helix</keyword>
<dbReference type="EMBL" id="MN740798">
    <property type="protein sequence ID" value="QHU12217.1"/>
    <property type="molecule type" value="Genomic_DNA"/>
</dbReference>
<evidence type="ECO:0000256" key="1">
    <source>
        <dbReference type="SAM" id="Phobius"/>
    </source>
</evidence>
<keyword evidence="1" id="KW-0472">Membrane</keyword>
<proteinExistence type="predicted"/>
<organism evidence="2">
    <name type="scientific">viral metagenome</name>
    <dbReference type="NCBI Taxonomy" id="1070528"/>
    <lineage>
        <taxon>unclassified sequences</taxon>
        <taxon>metagenomes</taxon>
        <taxon>organismal metagenomes</taxon>
    </lineage>
</organism>
<protein>
    <submittedName>
        <fullName evidence="2">Uncharacterized protein</fullName>
    </submittedName>
</protein>
<keyword evidence="1" id="KW-0812">Transmembrane</keyword>
<dbReference type="AlphaFoldDB" id="A0A6C0K678"/>
<evidence type="ECO:0000313" key="2">
    <source>
        <dbReference type="EMBL" id="QHU12217.1"/>
    </source>
</evidence>
<accession>A0A6C0K678</accession>
<sequence>MDFPTQALFVALVVLLVIYYKKLTLFNMAVSAGVGCLLYGLDLPAPVALGAAAVIILVLVNQTKDSAEGFNTNTPTKEIVATLSRLKKPTIEGYEDVKKEKDEIPAPAVDKDSMAVPFKLGEIPSQVKNGPHIDATSTLVKAINSLNPEQIKAMSKDTQQLIETQKSLMSMLGSMKPMLNDGKELMNTFQDMFGKT</sequence>